<gene>
    <name evidence="6" type="ordered locus">FsymDg_2346</name>
</gene>
<dbReference type="HOGENOM" id="CLU_000022_69_2_11"/>
<evidence type="ECO:0000256" key="3">
    <source>
        <dbReference type="ARBA" id="ARBA00023315"/>
    </source>
</evidence>
<dbReference type="EC" id="2.3.1.179" evidence="6"/>
<dbReference type="SMART" id="SM00825">
    <property type="entry name" value="PKS_KS"/>
    <property type="match status" value="1"/>
</dbReference>
<dbReference type="EMBL" id="CP002801">
    <property type="protein sequence ID" value="AEH09733.1"/>
    <property type="molecule type" value="Genomic_DNA"/>
</dbReference>
<dbReference type="SUPFAM" id="SSF53901">
    <property type="entry name" value="Thiolase-like"/>
    <property type="match status" value="2"/>
</dbReference>
<dbReference type="InterPro" id="IPR014030">
    <property type="entry name" value="Ketoacyl_synth_N"/>
</dbReference>
<accession>F8B0I4</accession>
<dbReference type="RefSeq" id="WP_013873663.1">
    <property type="nucleotide sequence ID" value="NC_015656.1"/>
</dbReference>
<keyword evidence="7" id="KW-1185">Reference proteome</keyword>
<dbReference type="PROSITE" id="PS52004">
    <property type="entry name" value="KS3_2"/>
    <property type="match status" value="1"/>
</dbReference>
<dbReference type="GO" id="GO:0006633">
    <property type="term" value="P:fatty acid biosynthetic process"/>
    <property type="evidence" value="ECO:0007669"/>
    <property type="project" value="TreeGrafter"/>
</dbReference>
<dbReference type="InterPro" id="IPR014031">
    <property type="entry name" value="Ketoacyl_synth_C"/>
</dbReference>
<proteinExistence type="inferred from homology"/>
<dbReference type="InterPro" id="IPR000794">
    <property type="entry name" value="Beta-ketoacyl_synthase"/>
</dbReference>
<organism evidence="6 7">
    <name type="scientific">Candidatus Protofrankia datiscae</name>
    <dbReference type="NCBI Taxonomy" id="2716812"/>
    <lineage>
        <taxon>Bacteria</taxon>
        <taxon>Bacillati</taxon>
        <taxon>Actinomycetota</taxon>
        <taxon>Actinomycetes</taxon>
        <taxon>Frankiales</taxon>
        <taxon>Frankiaceae</taxon>
        <taxon>Protofrankia</taxon>
    </lineage>
</organism>
<comment type="similarity">
    <text evidence="1 4">Belongs to the thiolase-like superfamily. Beta-ketoacyl-ACP synthases family.</text>
</comment>
<sequence>MNAPGQSAVITGIGVVAPSGIGAEAHWSSTLRGEVKVAPVTRFATPTPAVTPAGAAAPAAVLAGEVDGFQPEDHLDPRLIVQTDRWTWLALTAAGLALDDADYRPSDHDPYDTAAILASGSGGNEFGQREIGRLWSQGRRAVGAYQSIAWFYAASTGQISILHGLKGPSGVIVSGEAGGLDCLGEARRAIRRGTRAVVAGATEAAVAPYAMTCYATSGMLTAGSTPEEGYRPFSRHADGYAPGEGGALFVVEDAAAAHERGRRGYGRIAGYAATHDAHHDRRPAPEPDPLVRAMRRALDDAGLTSDDVDVVFADGMGTREHDLLEARALGEVFGDRLAHLPVTAPHSLGGRLCAGTPALNVATALLAMRDGVVPPVGNLTDPDPAYGLHLITGEPRGMPTNVIMINARGYGGFNSCLILTSTS</sequence>
<dbReference type="AlphaFoldDB" id="F8B0I4"/>
<dbReference type="InterPro" id="IPR016039">
    <property type="entry name" value="Thiolase-like"/>
</dbReference>
<keyword evidence="3 6" id="KW-0012">Acyltransferase</keyword>
<dbReference type="Gene3D" id="3.40.47.10">
    <property type="match status" value="2"/>
</dbReference>
<evidence type="ECO:0000313" key="6">
    <source>
        <dbReference type="EMBL" id="AEH09733.1"/>
    </source>
</evidence>
<evidence type="ECO:0000313" key="7">
    <source>
        <dbReference type="Proteomes" id="UP000001549"/>
    </source>
</evidence>
<keyword evidence="2 4" id="KW-0808">Transferase</keyword>
<dbReference type="Pfam" id="PF02801">
    <property type="entry name" value="Ketoacyl-synt_C"/>
    <property type="match status" value="1"/>
</dbReference>
<feature type="domain" description="Ketosynthase family 3 (KS3)" evidence="5">
    <location>
        <begin position="5"/>
        <end position="421"/>
    </location>
</feature>
<evidence type="ECO:0000256" key="2">
    <source>
        <dbReference type="ARBA" id="ARBA00022679"/>
    </source>
</evidence>
<dbReference type="PANTHER" id="PTHR11712:SF322">
    <property type="entry name" value="POLYKETIDE BETA-KETOACYL SYNTHASE 2-RELATED"/>
    <property type="match status" value="1"/>
</dbReference>
<dbReference type="eggNOG" id="COG0304">
    <property type="taxonomic scope" value="Bacteria"/>
</dbReference>
<evidence type="ECO:0000256" key="1">
    <source>
        <dbReference type="ARBA" id="ARBA00008467"/>
    </source>
</evidence>
<reference evidence="6 7" key="1">
    <citation type="submission" date="2011-05" db="EMBL/GenBank/DDBJ databases">
        <title>Complete sequence of chromosome of Frankia symbiont of Datisca glomerata.</title>
        <authorList>
            <consortium name="US DOE Joint Genome Institute"/>
            <person name="Lucas S."/>
            <person name="Han J."/>
            <person name="Lapidus A."/>
            <person name="Cheng J.-F."/>
            <person name="Goodwin L."/>
            <person name="Pitluck S."/>
            <person name="Peters L."/>
            <person name="Mikhailova N."/>
            <person name="Chertkov O."/>
            <person name="Teshima H."/>
            <person name="Han C."/>
            <person name="Tapia R."/>
            <person name="Land M."/>
            <person name="Hauser L."/>
            <person name="Kyrpides N."/>
            <person name="Ivanova N."/>
            <person name="Pagani I."/>
            <person name="Berry A."/>
            <person name="Pawlowski K."/>
            <person name="Persson T."/>
            <person name="Vanden Heuvel B."/>
            <person name="Benson D."/>
            <person name="Woyke T."/>
        </authorList>
    </citation>
    <scope>NUCLEOTIDE SEQUENCE [LARGE SCALE GENOMIC DNA]</scope>
    <source>
        <strain evidence="7">4085684</strain>
    </source>
</reference>
<dbReference type="Pfam" id="PF00109">
    <property type="entry name" value="ketoacyl-synt"/>
    <property type="match status" value="1"/>
</dbReference>
<protein>
    <submittedName>
        <fullName evidence="6">Beta-ketoacyl-acyl-carrier-protein synthase II</fullName>
        <ecNumber evidence="6">2.3.1.179</ecNumber>
    </submittedName>
</protein>
<dbReference type="PANTHER" id="PTHR11712">
    <property type="entry name" value="POLYKETIDE SYNTHASE-RELATED"/>
    <property type="match status" value="1"/>
</dbReference>
<dbReference type="STRING" id="656024.FsymDg_2346"/>
<name>F8B0I4_9ACTN</name>
<dbReference type="GO" id="GO:0004315">
    <property type="term" value="F:3-oxoacyl-[acyl-carrier-protein] synthase activity"/>
    <property type="evidence" value="ECO:0007669"/>
    <property type="project" value="UniProtKB-EC"/>
</dbReference>
<dbReference type="Proteomes" id="UP000001549">
    <property type="component" value="Chromosome"/>
</dbReference>
<dbReference type="KEGG" id="fsy:FsymDg_2346"/>
<evidence type="ECO:0000259" key="5">
    <source>
        <dbReference type="PROSITE" id="PS52004"/>
    </source>
</evidence>
<dbReference type="InterPro" id="IPR020841">
    <property type="entry name" value="PKS_Beta-ketoAc_synthase_dom"/>
</dbReference>
<evidence type="ECO:0000256" key="4">
    <source>
        <dbReference type="RuleBase" id="RU003694"/>
    </source>
</evidence>